<comment type="subcellular location">
    <subcellularLocation>
        <location evidence="3">Cytoplasm</location>
        <location evidence="3">Cytoskeleton</location>
        <location evidence="3">Microtubule organizing center</location>
        <location evidence="3">Centrosome</location>
    </subcellularLocation>
    <subcellularLocation>
        <location evidence="4">Cytoplasmic vesicle</location>
    </subcellularLocation>
    <subcellularLocation>
        <location evidence="1">Midbody</location>
    </subcellularLocation>
    <subcellularLocation>
        <location evidence="2">Nucleus envelope</location>
    </subcellularLocation>
</comment>
<dbReference type="GO" id="GO:0005635">
    <property type="term" value="C:nuclear envelope"/>
    <property type="evidence" value="ECO:0007669"/>
    <property type="project" value="UniProtKB-SubCell"/>
</dbReference>
<dbReference type="GO" id="GO:0031410">
    <property type="term" value="C:cytoplasmic vesicle"/>
    <property type="evidence" value="ECO:0007669"/>
    <property type="project" value="UniProtKB-SubCell"/>
</dbReference>
<keyword evidence="7" id="KW-0963">Cytoplasm</keyword>
<name>A0A8S3W527_PARAO</name>
<protein>
    <recommendedName>
        <fullName evidence="6">IST1 homolog</fullName>
    </recommendedName>
    <alternativeName>
        <fullName evidence="14">Charged multivesicular body protein 8</fullName>
    </alternativeName>
</protein>
<evidence type="ECO:0000313" key="19">
    <source>
        <dbReference type="Proteomes" id="UP000691718"/>
    </source>
</evidence>
<dbReference type="PANTHER" id="PTHR12161">
    <property type="entry name" value="IST1 FAMILY MEMBER"/>
    <property type="match status" value="1"/>
</dbReference>
<keyword evidence="12" id="KW-0131">Cell cycle</keyword>
<dbReference type="FunFam" id="1.20.1260.60:FF:000001">
    <property type="entry name" value="IST1 homolog isoform X1"/>
    <property type="match status" value="1"/>
</dbReference>
<dbReference type="GO" id="GO:0005813">
    <property type="term" value="C:centrosome"/>
    <property type="evidence" value="ECO:0007669"/>
    <property type="project" value="UniProtKB-SubCell"/>
</dbReference>
<dbReference type="GO" id="GO:0015031">
    <property type="term" value="P:protein transport"/>
    <property type="evidence" value="ECO:0007669"/>
    <property type="project" value="InterPro"/>
</dbReference>
<dbReference type="GO" id="GO:0051301">
    <property type="term" value="P:cell division"/>
    <property type="evidence" value="ECO:0007669"/>
    <property type="project" value="UniProtKB-KW"/>
</dbReference>
<feature type="compositionally biased region" description="Basic and acidic residues" evidence="17">
    <location>
        <begin position="361"/>
        <end position="373"/>
    </location>
</feature>
<evidence type="ECO:0000256" key="12">
    <source>
        <dbReference type="ARBA" id="ARBA00023306"/>
    </source>
</evidence>
<evidence type="ECO:0000256" key="4">
    <source>
        <dbReference type="ARBA" id="ARBA00004541"/>
    </source>
</evidence>
<comment type="similarity">
    <text evidence="5">Belongs to the IST1 family.</text>
</comment>
<evidence type="ECO:0000256" key="14">
    <source>
        <dbReference type="ARBA" id="ARBA00032374"/>
    </source>
</evidence>
<keyword evidence="19" id="KW-1185">Reference proteome</keyword>
<accession>A0A8S3W527</accession>
<proteinExistence type="inferred from homology"/>
<keyword evidence="11" id="KW-0539">Nucleus</keyword>
<dbReference type="PANTHER" id="PTHR12161:SF5">
    <property type="entry name" value="IST1 HOMOLOG"/>
    <property type="match status" value="1"/>
</dbReference>
<comment type="function">
    <text evidence="15">ESCRT-III-like protein involved in cytokinesis, nuclear envelope reassembly and endosomal tubulation. Is required for efficient abscission during cytokinesis. Involved in recruiting VPS4A and/or VPS4B to the midbody of dividing cells. During late anaphase, involved in nuclear envelope reassembly and mitotic spindle disassembly together with the ESCRT-III complex: IST1 acts by mediating the recruitment of SPAST to the nuclear membrane, leading to microtubule severing. Recruited to the reforming nuclear envelope (NE) during anaphase by LEMD2. Regulates early endosomal tubulation together with the ESCRT-III complex by mediating the recruitment of SPAST.</text>
</comment>
<gene>
    <name evidence="18" type="ORF">PAPOLLO_LOCUS2175</name>
</gene>
<dbReference type="OrthoDB" id="29853at2759"/>
<dbReference type="Proteomes" id="UP000691718">
    <property type="component" value="Unassembled WGS sequence"/>
</dbReference>
<keyword evidence="10" id="KW-0206">Cytoskeleton</keyword>
<keyword evidence="9" id="KW-0132">Cell division</keyword>
<feature type="compositionally biased region" description="Low complexity" evidence="17">
    <location>
        <begin position="319"/>
        <end position="348"/>
    </location>
</feature>
<evidence type="ECO:0000256" key="6">
    <source>
        <dbReference type="ARBA" id="ARBA00014513"/>
    </source>
</evidence>
<evidence type="ECO:0000256" key="11">
    <source>
        <dbReference type="ARBA" id="ARBA00023242"/>
    </source>
</evidence>
<evidence type="ECO:0000256" key="15">
    <source>
        <dbReference type="ARBA" id="ARBA00046124"/>
    </source>
</evidence>
<evidence type="ECO:0000256" key="1">
    <source>
        <dbReference type="ARBA" id="ARBA00004214"/>
    </source>
</evidence>
<comment type="caution">
    <text evidence="18">The sequence shown here is derived from an EMBL/GenBank/DDBJ whole genome shotgun (WGS) entry which is preliminary data.</text>
</comment>
<organism evidence="18 19">
    <name type="scientific">Parnassius apollo</name>
    <name type="common">Apollo butterfly</name>
    <name type="synonym">Papilio apollo</name>
    <dbReference type="NCBI Taxonomy" id="110799"/>
    <lineage>
        <taxon>Eukaryota</taxon>
        <taxon>Metazoa</taxon>
        <taxon>Ecdysozoa</taxon>
        <taxon>Arthropoda</taxon>
        <taxon>Hexapoda</taxon>
        <taxon>Insecta</taxon>
        <taxon>Pterygota</taxon>
        <taxon>Neoptera</taxon>
        <taxon>Endopterygota</taxon>
        <taxon>Lepidoptera</taxon>
        <taxon>Glossata</taxon>
        <taxon>Ditrysia</taxon>
        <taxon>Papilionoidea</taxon>
        <taxon>Papilionidae</taxon>
        <taxon>Parnassiinae</taxon>
        <taxon>Parnassini</taxon>
        <taxon>Parnassius</taxon>
        <taxon>Parnassius</taxon>
    </lineage>
</organism>
<evidence type="ECO:0000256" key="5">
    <source>
        <dbReference type="ARBA" id="ARBA00005536"/>
    </source>
</evidence>
<sequence length="373" mass="41790">MFSSSPNYTKLKTHLRLAVNRLKLIEKKKTELAQKSRKEIAEYIAAGKSERAKIRVEHIIREDYMVEAMEIVEMYCDLVLARFGLVTTMKELDEGLAEAISSLIWVAPRMHTDIQELKVISDLLTTKYGKIYADACRTESVNTISEKLKHKMSVQSPPKILVEKYLIEIAKNYNVEYTPDEHVMKEEEGRDALLIDINGPPGPPGFIGFPPQPSMPQMPNLPQSNNMQPFSYPSKPSGGKTGGFIATPPQNYGGGPSNSPMNYNYNIPPGEDSQNLSNSFLQEEMNNLPPAYDSIAHDMPAHVPTPQPRSKMPTHNLFPELPELPSVPSDLPLPSVPHSNNSNTSNNTQDSGGPDEIDFDDLNRRFEELKKKK</sequence>
<evidence type="ECO:0000256" key="13">
    <source>
        <dbReference type="ARBA" id="ARBA00023329"/>
    </source>
</evidence>
<evidence type="ECO:0000256" key="9">
    <source>
        <dbReference type="ARBA" id="ARBA00022618"/>
    </source>
</evidence>
<evidence type="ECO:0000256" key="10">
    <source>
        <dbReference type="ARBA" id="ARBA00023212"/>
    </source>
</evidence>
<feature type="region of interest" description="Disordered" evidence="17">
    <location>
        <begin position="234"/>
        <end position="276"/>
    </location>
</feature>
<reference evidence="18" key="1">
    <citation type="submission" date="2021-04" db="EMBL/GenBank/DDBJ databases">
        <authorList>
            <person name="Tunstrom K."/>
        </authorList>
    </citation>
    <scope>NUCLEOTIDE SEQUENCE</scope>
</reference>
<keyword evidence="8" id="KW-0597">Phosphoprotein</keyword>
<dbReference type="EMBL" id="CAJQZP010000160">
    <property type="protein sequence ID" value="CAG4941353.1"/>
    <property type="molecule type" value="Genomic_DNA"/>
</dbReference>
<evidence type="ECO:0000313" key="18">
    <source>
        <dbReference type="EMBL" id="CAG4941353.1"/>
    </source>
</evidence>
<dbReference type="InterPro" id="IPR005061">
    <property type="entry name" value="Ist1"/>
</dbReference>
<comment type="subunit">
    <text evidence="16">Interacts with CHMP1A, CHMP1B, VPS4A and VTA1. Interacts with SPAST, STAMBP, and USP8. May interact with VPS37B. May associate with the ESCRT-I complex. Interacts with MITD1, in competition with VSP4. Interacts with SPART (via MIT domain); leading to the recruitment of SPART to midbodies. Interacts with SPAST.</text>
</comment>
<evidence type="ECO:0000256" key="16">
    <source>
        <dbReference type="ARBA" id="ARBA00046920"/>
    </source>
</evidence>
<evidence type="ECO:0000256" key="2">
    <source>
        <dbReference type="ARBA" id="ARBA00004259"/>
    </source>
</evidence>
<dbReference type="Pfam" id="PF03398">
    <property type="entry name" value="Ist1"/>
    <property type="match status" value="1"/>
</dbReference>
<feature type="region of interest" description="Disordered" evidence="17">
    <location>
        <begin position="290"/>
        <end position="373"/>
    </location>
</feature>
<evidence type="ECO:0000256" key="17">
    <source>
        <dbReference type="SAM" id="MobiDB-lite"/>
    </source>
</evidence>
<evidence type="ECO:0000256" key="8">
    <source>
        <dbReference type="ARBA" id="ARBA00022553"/>
    </source>
</evidence>
<dbReference type="GO" id="GO:0030496">
    <property type="term" value="C:midbody"/>
    <property type="evidence" value="ECO:0007669"/>
    <property type="project" value="UniProtKB-SubCell"/>
</dbReference>
<keyword evidence="13" id="KW-0968">Cytoplasmic vesicle</keyword>
<dbReference type="AlphaFoldDB" id="A0A8S3W527"/>
<evidence type="ECO:0000256" key="3">
    <source>
        <dbReference type="ARBA" id="ARBA00004300"/>
    </source>
</evidence>
<evidence type="ECO:0000256" key="7">
    <source>
        <dbReference type="ARBA" id="ARBA00022490"/>
    </source>
</evidence>